<dbReference type="EMBL" id="KB446541">
    <property type="protein sequence ID" value="EME42444.1"/>
    <property type="molecule type" value="Genomic_DNA"/>
</dbReference>
<feature type="region of interest" description="Disordered" evidence="1">
    <location>
        <begin position="56"/>
        <end position="79"/>
    </location>
</feature>
<dbReference type="HOGENOM" id="CLU_2612460_0_0_1"/>
<organism evidence="2 3">
    <name type="scientific">Dothistroma septosporum (strain NZE10 / CBS 128990)</name>
    <name type="common">Red band needle blight fungus</name>
    <name type="synonym">Mycosphaerella pini</name>
    <dbReference type="NCBI Taxonomy" id="675120"/>
    <lineage>
        <taxon>Eukaryota</taxon>
        <taxon>Fungi</taxon>
        <taxon>Dikarya</taxon>
        <taxon>Ascomycota</taxon>
        <taxon>Pezizomycotina</taxon>
        <taxon>Dothideomycetes</taxon>
        <taxon>Dothideomycetidae</taxon>
        <taxon>Mycosphaerellales</taxon>
        <taxon>Mycosphaerellaceae</taxon>
        <taxon>Dothistroma</taxon>
    </lineage>
</organism>
<feature type="non-terminal residue" evidence="2">
    <location>
        <position position="1"/>
    </location>
</feature>
<accession>N1PJZ3</accession>
<gene>
    <name evidence="2" type="ORF">DOTSEDRAFT_73314</name>
</gene>
<dbReference type="Proteomes" id="UP000016933">
    <property type="component" value="Unassembled WGS sequence"/>
</dbReference>
<evidence type="ECO:0000313" key="3">
    <source>
        <dbReference type="Proteomes" id="UP000016933"/>
    </source>
</evidence>
<reference evidence="3" key="1">
    <citation type="journal article" date="2012" name="PLoS Genet.">
        <title>The genomes of the fungal plant pathogens Cladosporium fulvum and Dothistroma septosporum reveal adaptation to different hosts and lifestyles but also signatures of common ancestry.</title>
        <authorList>
            <person name="de Wit P.J.G.M."/>
            <person name="van der Burgt A."/>
            <person name="Oekmen B."/>
            <person name="Stergiopoulos I."/>
            <person name="Abd-Elsalam K.A."/>
            <person name="Aerts A.L."/>
            <person name="Bahkali A.H."/>
            <person name="Beenen H.G."/>
            <person name="Chettri P."/>
            <person name="Cox M.P."/>
            <person name="Datema E."/>
            <person name="de Vries R.P."/>
            <person name="Dhillon B."/>
            <person name="Ganley A.R."/>
            <person name="Griffiths S.A."/>
            <person name="Guo Y."/>
            <person name="Hamelin R.C."/>
            <person name="Henrissat B."/>
            <person name="Kabir M.S."/>
            <person name="Jashni M.K."/>
            <person name="Kema G."/>
            <person name="Klaubauf S."/>
            <person name="Lapidus A."/>
            <person name="Levasseur A."/>
            <person name="Lindquist E."/>
            <person name="Mehrabi R."/>
            <person name="Ohm R.A."/>
            <person name="Owen T.J."/>
            <person name="Salamov A."/>
            <person name="Schwelm A."/>
            <person name="Schijlen E."/>
            <person name="Sun H."/>
            <person name="van den Burg H.A."/>
            <person name="van Ham R.C.H.J."/>
            <person name="Zhang S."/>
            <person name="Goodwin S.B."/>
            <person name="Grigoriev I.V."/>
            <person name="Collemare J."/>
            <person name="Bradshaw R.E."/>
        </authorList>
    </citation>
    <scope>NUCLEOTIDE SEQUENCE [LARGE SCALE GENOMIC DNA]</scope>
    <source>
        <strain evidence="3">NZE10 / CBS 128990</strain>
    </source>
</reference>
<keyword evidence="3" id="KW-1185">Reference proteome</keyword>
<dbReference type="AlphaFoldDB" id="N1PJZ3"/>
<evidence type="ECO:0000256" key="1">
    <source>
        <dbReference type="SAM" id="MobiDB-lite"/>
    </source>
</evidence>
<name>N1PJZ3_DOTSN</name>
<reference evidence="2 3" key="2">
    <citation type="journal article" date="2012" name="PLoS Pathog.">
        <title>Diverse lifestyles and strategies of plant pathogenesis encoded in the genomes of eighteen Dothideomycetes fungi.</title>
        <authorList>
            <person name="Ohm R.A."/>
            <person name="Feau N."/>
            <person name="Henrissat B."/>
            <person name="Schoch C.L."/>
            <person name="Horwitz B.A."/>
            <person name="Barry K.W."/>
            <person name="Condon B.J."/>
            <person name="Copeland A.C."/>
            <person name="Dhillon B."/>
            <person name="Glaser F."/>
            <person name="Hesse C.N."/>
            <person name="Kosti I."/>
            <person name="LaButti K."/>
            <person name="Lindquist E.A."/>
            <person name="Lucas S."/>
            <person name="Salamov A.A."/>
            <person name="Bradshaw R.E."/>
            <person name="Ciuffetti L."/>
            <person name="Hamelin R.C."/>
            <person name="Kema G.H.J."/>
            <person name="Lawrence C."/>
            <person name="Scott J.A."/>
            <person name="Spatafora J.W."/>
            <person name="Turgeon B.G."/>
            <person name="de Wit P.J.G.M."/>
            <person name="Zhong S."/>
            <person name="Goodwin S.B."/>
            <person name="Grigoriev I.V."/>
        </authorList>
    </citation>
    <scope>NUCLEOTIDE SEQUENCE [LARGE SCALE GENOMIC DNA]</scope>
    <source>
        <strain evidence="3">NZE10 / CBS 128990</strain>
    </source>
</reference>
<sequence length="79" mass="9382">ERRYAQFLRHDHESGRFIQNPPNPRNSAQSNTRVPLLWHTRHAPEKTGKVFHLSPAQETVRRNSNSCDRGKDKRARPRW</sequence>
<evidence type="ECO:0000313" key="2">
    <source>
        <dbReference type="EMBL" id="EME42444.1"/>
    </source>
</evidence>
<protein>
    <submittedName>
        <fullName evidence="2">Uncharacterized protein</fullName>
    </submittedName>
</protein>
<proteinExistence type="predicted"/>